<feature type="region of interest" description="Disordered" evidence="3">
    <location>
        <begin position="194"/>
        <end position="716"/>
    </location>
</feature>
<keyword evidence="6" id="KW-1185">Reference proteome</keyword>
<dbReference type="GO" id="GO:0006325">
    <property type="term" value="P:chromatin organization"/>
    <property type="evidence" value="ECO:0007669"/>
    <property type="project" value="UniProtKB-ARBA"/>
</dbReference>
<feature type="domain" description="Bromo" evidence="4">
    <location>
        <begin position="891"/>
        <end position="994"/>
    </location>
</feature>
<dbReference type="STRING" id="363999.A0A439DFY7"/>
<dbReference type="PANTHER" id="PTHR15398">
    <property type="entry name" value="BROMODOMAIN-CONTAINING PROTEIN 8"/>
    <property type="match status" value="1"/>
</dbReference>
<evidence type="ECO:0000259" key="4">
    <source>
        <dbReference type="PROSITE" id="PS50014"/>
    </source>
</evidence>
<comment type="caution">
    <text evidence="5">The sequence shown here is derived from an EMBL/GenBank/DDBJ whole genome shotgun (WGS) entry which is preliminary data.</text>
</comment>
<sequence>MENHIRDPGHPPNAILILAPIQHLQRRDGPLDYRRGGYWGMNNLRQPAYTALESLFLFQLLSKYGFINNSFDRIARELQSTPLVLEQTEYDASRLEPEALQQLALQLLGEEQRREAEAVAERGVNGLSPTSKKRKLQSPPLPTLKEAHEHPEKLPILVDRLYARFRDELVRQIREDERLYQQRERELDEIEHGEWDERIKQEQRVDATSNGAPNEKDAQLPGSNSHATPTPVAVQAPVPVKPRIQEPTKRIEATPTPSLPTPPPQVLQEKRPLQPSPSPLAPTPAPAPTPTPTAVPTPATTTMTAVPVPTPVTATATATAPPVPVPAPAPRSASEQRPFSTDGRPQPEPTRPPNGTAPVLQHPQMAPGYGPRPTSSAPLPPQLHVPDSTQRPESLPKAKSPVPGQQGQAQAPPLKWEPLYQPPQHSPQHSPHHPPHHLPHHPSHPPHHPPHQPPHQTPVPSPRPPYTSGTSRPPGYPPHVPSGPTQALQHPPQHAQGYAGGRQTPGQTVPQSRFSTPGTNAPSPSVLLPPQHAGPIPPSLQSLPVNATPDGTGQHGLHQRPSSTPVVASPTPNPPQNAYAHQTTVLPTSTPVRPPSGLAATQHAISATKPSAQAIQPPQPPTSVRHPPPQPHARQQRPQPIPQPSSVPTTPSHPQYPKSVPRSYGAQYNQQSKPVGGSDSVQRPQVPVQTPISTPQTSRPSSVSQVQTPSQSNDALYVIRGHGTKWISTPTPSTPRVKDVGSYFDIESPAFEPISPPVRPAQLPKTSPHVERKDTSKSGTKSDASKIRGRAPRAAQKVETAPETREVPAEPDLPAPAIKNEEATPQTLQEAVDTVTDETLQGRTPAAMNNLTNKRKRQDSPIHRGPPTPATHVLWTRAFHKISMTALDQIIGHRYANMFANPIKPRLAPGYYDIILRPQDLKGIQKAITAGSKAAAATVATMADIEPNSPAVWLPISIDLVPPRGIINIAQLERELIHMFANAIMYNPDPQRGLGPSFLRSYQSNSEEGEDLRGYEFDENGVVKETRNMFAEVEKLLGDLRNEVVPRAQVIGTGSRSVSAAVGESTTVEDDGGDEQAGDAKRRRIRG</sequence>
<protein>
    <recommendedName>
        <fullName evidence="4">Bromo domain-containing protein</fullName>
    </recommendedName>
</protein>
<feature type="compositionally biased region" description="Pro residues" evidence="3">
    <location>
        <begin position="617"/>
        <end position="631"/>
    </location>
</feature>
<evidence type="ECO:0000313" key="6">
    <source>
        <dbReference type="Proteomes" id="UP000286045"/>
    </source>
</evidence>
<evidence type="ECO:0000256" key="3">
    <source>
        <dbReference type="SAM" id="MobiDB-lite"/>
    </source>
</evidence>
<feature type="region of interest" description="Disordered" evidence="3">
    <location>
        <begin position="119"/>
        <end position="148"/>
    </location>
</feature>
<feature type="compositionally biased region" description="Low complexity" evidence="3">
    <location>
        <begin position="401"/>
        <end position="413"/>
    </location>
</feature>
<feature type="compositionally biased region" description="Acidic residues" evidence="3">
    <location>
        <begin position="1067"/>
        <end position="1077"/>
    </location>
</feature>
<feature type="compositionally biased region" description="Polar residues" evidence="3">
    <location>
        <begin position="539"/>
        <end position="551"/>
    </location>
</feature>
<dbReference type="Gene3D" id="1.20.920.10">
    <property type="entry name" value="Bromodomain-like"/>
    <property type="match status" value="1"/>
</dbReference>
<feature type="compositionally biased region" description="Polar residues" evidence="3">
    <location>
        <begin position="666"/>
        <end position="692"/>
    </location>
</feature>
<feature type="compositionally biased region" description="Low complexity" evidence="3">
    <location>
        <begin position="693"/>
        <end position="712"/>
    </location>
</feature>
<gene>
    <name evidence="5" type="ORF">EKO27_g1770</name>
</gene>
<feature type="compositionally biased region" description="Low complexity" evidence="3">
    <location>
        <begin position="646"/>
        <end position="655"/>
    </location>
</feature>
<feature type="compositionally biased region" description="Polar residues" evidence="3">
    <location>
        <begin position="504"/>
        <end position="523"/>
    </location>
</feature>
<dbReference type="AlphaFoldDB" id="A0A439DFY7"/>
<feature type="region of interest" description="Disordered" evidence="3">
    <location>
        <begin position="1053"/>
        <end position="1087"/>
    </location>
</feature>
<keyword evidence="1 2" id="KW-0103">Bromodomain</keyword>
<dbReference type="SUPFAM" id="SSF47370">
    <property type="entry name" value="Bromodomain"/>
    <property type="match status" value="1"/>
</dbReference>
<feature type="compositionally biased region" description="Low complexity" evidence="3">
    <location>
        <begin position="296"/>
        <end position="320"/>
    </location>
</feature>
<feature type="compositionally biased region" description="Pro residues" evidence="3">
    <location>
        <begin position="274"/>
        <end position="295"/>
    </location>
</feature>
<dbReference type="Proteomes" id="UP000286045">
    <property type="component" value="Unassembled WGS sequence"/>
</dbReference>
<dbReference type="PROSITE" id="PS50014">
    <property type="entry name" value="BROMODOMAIN_2"/>
    <property type="match status" value="1"/>
</dbReference>
<feature type="compositionally biased region" description="Pro residues" evidence="3">
    <location>
        <begin position="451"/>
        <end position="465"/>
    </location>
</feature>
<evidence type="ECO:0000256" key="2">
    <source>
        <dbReference type="PROSITE-ProRule" id="PRU00035"/>
    </source>
</evidence>
<dbReference type="EMBL" id="RYZI01000029">
    <property type="protein sequence ID" value="RWA13327.1"/>
    <property type="molecule type" value="Genomic_DNA"/>
</dbReference>
<dbReference type="InterPro" id="IPR001487">
    <property type="entry name" value="Bromodomain"/>
</dbReference>
<feature type="compositionally biased region" description="Low complexity" evidence="3">
    <location>
        <begin position="561"/>
        <end position="570"/>
    </location>
</feature>
<feature type="compositionally biased region" description="Polar residues" evidence="3">
    <location>
        <begin position="579"/>
        <end position="591"/>
    </location>
</feature>
<name>A0A439DFY7_9PEZI</name>
<feature type="compositionally biased region" description="Low complexity" evidence="3">
    <location>
        <begin position="227"/>
        <end position="238"/>
    </location>
</feature>
<feature type="region of interest" description="Disordered" evidence="3">
    <location>
        <begin position="748"/>
        <end position="869"/>
    </location>
</feature>
<dbReference type="GO" id="GO:0035267">
    <property type="term" value="C:NuA4 histone acetyltransferase complex"/>
    <property type="evidence" value="ECO:0007669"/>
    <property type="project" value="TreeGrafter"/>
</dbReference>
<feature type="compositionally biased region" description="Basic residues" evidence="3">
    <location>
        <begin position="430"/>
        <end position="450"/>
    </location>
</feature>
<evidence type="ECO:0000313" key="5">
    <source>
        <dbReference type="EMBL" id="RWA13327.1"/>
    </source>
</evidence>
<organism evidence="5 6">
    <name type="scientific">Xylaria grammica</name>
    <dbReference type="NCBI Taxonomy" id="363999"/>
    <lineage>
        <taxon>Eukaryota</taxon>
        <taxon>Fungi</taxon>
        <taxon>Dikarya</taxon>
        <taxon>Ascomycota</taxon>
        <taxon>Pezizomycotina</taxon>
        <taxon>Sordariomycetes</taxon>
        <taxon>Xylariomycetidae</taxon>
        <taxon>Xylariales</taxon>
        <taxon>Xylariaceae</taxon>
        <taxon>Xylaria</taxon>
    </lineage>
</organism>
<dbReference type="Pfam" id="PF00439">
    <property type="entry name" value="Bromodomain"/>
    <property type="match status" value="1"/>
</dbReference>
<proteinExistence type="predicted"/>
<evidence type="ECO:0000256" key="1">
    <source>
        <dbReference type="ARBA" id="ARBA00023117"/>
    </source>
</evidence>
<dbReference type="PANTHER" id="PTHR15398:SF4">
    <property type="entry name" value="BROMODOMAIN-CONTAINING PROTEIN 8 ISOFORM X1"/>
    <property type="match status" value="1"/>
</dbReference>
<feature type="compositionally biased region" description="Basic and acidic residues" evidence="3">
    <location>
        <begin position="243"/>
        <end position="252"/>
    </location>
</feature>
<feature type="compositionally biased region" description="Polar residues" evidence="3">
    <location>
        <begin position="837"/>
        <end position="852"/>
    </location>
</feature>
<accession>A0A439DFY7</accession>
<dbReference type="InterPro" id="IPR036427">
    <property type="entry name" value="Bromodomain-like_sf"/>
</dbReference>
<reference evidence="5 6" key="1">
    <citation type="submission" date="2018-12" db="EMBL/GenBank/DDBJ databases">
        <title>Draft genome sequence of Xylaria grammica IHI A82.</title>
        <authorList>
            <person name="Buettner E."/>
            <person name="Kellner H."/>
        </authorList>
    </citation>
    <scope>NUCLEOTIDE SEQUENCE [LARGE SCALE GENOMIC DNA]</scope>
    <source>
        <strain evidence="5 6">IHI A82</strain>
    </source>
</reference>
<feature type="compositionally biased region" description="Basic and acidic residues" evidence="3">
    <location>
        <begin position="194"/>
        <end position="205"/>
    </location>
</feature>